<evidence type="ECO:0000313" key="1">
    <source>
        <dbReference type="EMBL" id="KAJ1674010.1"/>
    </source>
</evidence>
<gene>
    <name evidence="1" type="ORF">EV182_004142</name>
</gene>
<comment type="caution">
    <text evidence="1">The sequence shown here is derived from an EMBL/GenBank/DDBJ whole genome shotgun (WGS) entry which is preliminary data.</text>
</comment>
<evidence type="ECO:0000313" key="2">
    <source>
        <dbReference type="Proteomes" id="UP001145114"/>
    </source>
</evidence>
<proteinExistence type="predicted"/>
<feature type="non-terminal residue" evidence="1">
    <location>
        <position position="278"/>
    </location>
</feature>
<dbReference type="Proteomes" id="UP001145114">
    <property type="component" value="Unassembled WGS sequence"/>
</dbReference>
<dbReference type="EMBL" id="JAMZIH010006355">
    <property type="protein sequence ID" value="KAJ1674010.1"/>
    <property type="molecule type" value="Genomic_DNA"/>
</dbReference>
<protein>
    <submittedName>
        <fullName evidence="1">Uncharacterized protein</fullName>
    </submittedName>
</protein>
<sequence>MSSPRPKNIKIKGKAKRDNNNGSTFSPSSYGTGASFSSSPAFSHVTQVLAEMPSSLASSYRSAGGSLLYPGAIAAARNPRSVTPVGLDAIERSSRPTIELALSQEEAARRLRRHLVTRPATEVSADPSDPSVGAGSQRGRTRRSTGAKGPDDTAIAGSYASSSTNESSIRQETNDLCRPNNDEYDEYDDDGNQADDNEDYNNKHDYDYDYDYDNGRGSPANNAGGEGVVVNPLTLPSGDVTHHLYKWHGQANETASNRRPQRTHSFSAVEPEVIVSDS</sequence>
<accession>A0ACC1HDD9</accession>
<name>A0ACC1HDD9_9FUNG</name>
<reference evidence="1" key="1">
    <citation type="submission" date="2022-06" db="EMBL/GenBank/DDBJ databases">
        <title>Phylogenomic reconstructions and comparative analyses of Kickxellomycotina fungi.</title>
        <authorList>
            <person name="Reynolds N.K."/>
            <person name="Stajich J.E."/>
            <person name="Barry K."/>
            <person name="Grigoriev I.V."/>
            <person name="Crous P."/>
            <person name="Smith M.E."/>
        </authorList>
    </citation>
    <scope>NUCLEOTIDE SEQUENCE</scope>
    <source>
        <strain evidence="1">RSA 2271</strain>
    </source>
</reference>
<keyword evidence="2" id="KW-1185">Reference proteome</keyword>
<organism evidence="1 2">
    <name type="scientific">Spiromyces aspiralis</name>
    <dbReference type="NCBI Taxonomy" id="68401"/>
    <lineage>
        <taxon>Eukaryota</taxon>
        <taxon>Fungi</taxon>
        <taxon>Fungi incertae sedis</taxon>
        <taxon>Zoopagomycota</taxon>
        <taxon>Kickxellomycotina</taxon>
        <taxon>Kickxellomycetes</taxon>
        <taxon>Kickxellales</taxon>
        <taxon>Kickxellaceae</taxon>
        <taxon>Spiromyces</taxon>
    </lineage>
</organism>